<keyword evidence="2" id="KW-0732">Signal</keyword>
<dbReference type="PANTHER" id="PTHR10963:SF55">
    <property type="entry name" value="GLYCOSIDE HYDROLASE FAMILY 16 PROTEIN"/>
    <property type="match status" value="1"/>
</dbReference>
<dbReference type="InterPro" id="IPR050546">
    <property type="entry name" value="Glycosyl_Hydrlase_16"/>
</dbReference>
<evidence type="ECO:0000256" key="2">
    <source>
        <dbReference type="SAM" id="SignalP"/>
    </source>
</evidence>
<dbReference type="CDD" id="cd08023">
    <property type="entry name" value="GH16_laminarinase_like"/>
    <property type="match status" value="1"/>
</dbReference>
<evidence type="ECO:0000313" key="4">
    <source>
        <dbReference type="EMBL" id="QSI76573.1"/>
    </source>
</evidence>
<feature type="chain" id="PRO_5046444723" evidence="2">
    <location>
        <begin position="25"/>
        <end position="294"/>
    </location>
</feature>
<dbReference type="PROSITE" id="PS51762">
    <property type="entry name" value="GH16_2"/>
    <property type="match status" value="1"/>
</dbReference>
<dbReference type="PROSITE" id="PS51257">
    <property type="entry name" value="PROKAR_LIPOPROTEIN"/>
    <property type="match status" value="1"/>
</dbReference>
<feature type="domain" description="GH16" evidence="3">
    <location>
        <begin position="41"/>
        <end position="294"/>
    </location>
</feature>
<dbReference type="InterPro" id="IPR000757">
    <property type="entry name" value="Beta-glucanase-like"/>
</dbReference>
<evidence type="ECO:0000313" key="5">
    <source>
        <dbReference type="Proteomes" id="UP000663570"/>
    </source>
</evidence>
<accession>A0ABX7M780</accession>
<dbReference type="GO" id="GO:0016787">
    <property type="term" value="F:hydrolase activity"/>
    <property type="evidence" value="ECO:0007669"/>
    <property type="project" value="UniProtKB-KW"/>
</dbReference>
<dbReference type="Gene3D" id="2.60.120.200">
    <property type="match status" value="1"/>
</dbReference>
<dbReference type="Pfam" id="PF00722">
    <property type="entry name" value="Glyco_hydro_16"/>
    <property type="match status" value="1"/>
</dbReference>
<feature type="signal peptide" evidence="2">
    <location>
        <begin position="1"/>
        <end position="24"/>
    </location>
</feature>
<dbReference type="SUPFAM" id="SSF49899">
    <property type="entry name" value="Concanavalin A-like lectins/glucanases"/>
    <property type="match status" value="1"/>
</dbReference>
<comment type="similarity">
    <text evidence="1">Belongs to the glycosyl hydrolase 16 family.</text>
</comment>
<keyword evidence="5" id="KW-1185">Reference proteome</keyword>
<dbReference type="RefSeq" id="WP_206254227.1">
    <property type="nucleotide sequence ID" value="NZ_CP071060.1"/>
</dbReference>
<dbReference type="Proteomes" id="UP000663570">
    <property type="component" value="Chromosome"/>
</dbReference>
<proteinExistence type="inferred from homology"/>
<dbReference type="PANTHER" id="PTHR10963">
    <property type="entry name" value="GLYCOSYL HYDROLASE-RELATED"/>
    <property type="match status" value="1"/>
</dbReference>
<sequence>MNDFARARTYICAAALGLGLAACGGGDASAGAGSGTGGGGSTMPAGGVPEGWKMVWSDEFDVDGLPDASRWEYDTDRNQAGWYNNELQYYARDRAENAVVSNGKLVITARKEQQKTASDWGGQNYTSARLVTRGKASWTYGFYEIRAKLPCGRGTWPAIWMLGTGGAWPDDGEIDIMEQVGSAPSTVLGTIHTKFYNHMNGTQRGGSTQVSDACTAFHNYQLNWTKDYIVIGVDNTNYFMFANPGNGYGGWPYDKPQYLLLNLAIGGVLGGSVDDTIFPVQMEVDYVRVYQPAS</sequence>
<evidence type="ECO:0000259" key="3">
    <source>
        <dbReference type="PROSITE" id="PS51762"/>
    </source>
</evidence>
<reference evidence="4 5" key="1">
    <citation type="submission" date="2021-02" db="EMBL/GenBank/DDBJ databases">
        <title>Niveibacterium changnyeongensis HC41.</title>
        <authorList>
            <person name="Kang M."/>
        </authorList>
    </citation>
    <scope>NUCLEOTIDE SEQUENCE [LARGE SCALE GENOMIC DNA]</scope>
    <source>
        <strain evidence="4 5">HC41</strain>
    </source>
</reference>
<organism evidence="4 5">
    <name type="scientific">Niveibacterium microcysteis</name>
    <dbReference type="NCBI Taxonomy" id="2811415"/>
    <lineage>
        <taxon>Bacteria</taxon>
        <taxon>Pseudomonadati</taxon>
        <taxon>Pseudomonadota</taxon>
        <taxon>Betaproteobacteria</taxon>
        <taxon>Rhodocyclales</taxon>
        <taxon>Rhodocyclaceae</taxon>
        <taxon>Niveibacterium</taxon>
    </lineage>
</organism>
<name>A0ABX7M780_9RHOO</name>
<dbReference type="InterPro" id="IPR013320">
    <property type="entry name" value="ConA-like_dom_sf"/>
</dbReference>
<keyword evidence="4" id="KW-0378">Hydrolase</keyword>
<dbReference type="EMBL" id="CP071060">
    <property type="protein sequence ID" value="QSI76573.1"/>
    <property type="molecule type" value="Genomic_DNA"/>
</dbReference>
<evidence type="ECO:0000256" key="1">
    <source>
        <dbReference type="ARBA" id="ARBA00006865"/>
    </source>
</evidence>
<gene>
    <name evidence="4" type="ORF">JY500_19265</name>
</gene>
<protein>
    <submittedName>
        <fullName evidence="4">Glycoside hydrolase family 16 protein</fullName>
    </submittedName>
</protein>